<dbReference type="Pfam" id="PF11973">
    <property type="entry name" value="NQRA_SLBB"/>
    <property type="match status" value="1"/>
</dbReference>
<evidence type="ECO:0000256" key="8">
    <source>
        <dbReference type="HAMAP-Rule" id="MF_00425"/>
    </source>
</evidence>
<evidence type="ECO:0000256" key="5">
    <source>
        <dbReference type="ARBA" id="ARBA00023065"/>
    </source>
</evidence>
<reference evidence="12 13" key="1">
    <citation type="submission" date="2014-02" db="EMBL/GenBank/DDBJ databases">
        <authorList>
            <person name="Chen C."/>
            <person name="Conrad T.A."/>
            <person name="Zhou Z."/>
            <person name="Lai Z."/>
            <person name="Zhong G."/>
        </authorList>
    </citation>
    <scope>NUCLEOTIDE SEQUENCE [LARGE SCALE GENOMIC DNA]</scope>
    <source>
        <strain evidence="12 13">Nigg3-28</strain>
    </source>
</reference>
<dbReference type="InterPro" id="IPR022615">
    <property type="entry name" value="NqrA_C_domain"/>
</dbReference>
<dbReference type="NCBIfam" id="TIGR01936">
    <property type="entry name" value="nqrA"/>
    <property type="match status" value="1"/>
</dbReference>
<dbReference type="GO" id="GO:0006814">
    <property type="term" value="P:sodium ion transport"/>
    <property type="evidence" value="ECO:0007669"/>
    <property type="project" value="UniProtKB-UniRule"/>
</dbReference>
<keyword evidence="5 8" id="KW-0406">Ion transport</keyword>
<evidence type="ECO:0000256" key="4">
    <source>
        <dbReference type="ARBA" id="ARBA00023053"/>
    </source>
</evidence>
<protein>
    <recommendedName>
        <fullName evidence="8">Na(+)-translocating NADH-quinone reductase subunit A</fullName>
        <shortName evidence="8">Na(+)-NQR subunit A</shortName>
        <shortName evidence="8">Na(+)-translocating NQR subunit A</shortName>
        <ecNumber evidence="8">7.2.1.1</ecNumber>
    </recommendedName>
    <alternativeName>
        <fullName evidence="8">NQR complex subunit A</fullName>
    </alternativeName>
    <alternativeName>
        <fullName evidence="8">NQR-1 subunit A</fullName>
    </alternativeName>
</protein>
<dbReference type="RefSeq" id="WP_010229072.1">
    <property type="nucleotide sequence ID" value="NZ_CP007217.1"/>
</dbReference>
<dbReference type="EMBL" id="CP007217">
    <property type="protein sequence ID" value="AJR10108.1"/>
    <property type="molecule type" value="Genomic_DNA"/>
</dbReference>
<comment type="similarity">
    <text evidence="8">Belongs to the NqrA family.</text>
</comment>
<dbReference type="PANTHER" id="PTHR37839">
    <property type="entry name" value="NA(+)-TRANSLOCATING NADH-QUINONE REDUCTASE SUBUNIT A"/>
    <property type="match status" value="1"/>
</dbReference>
<comment type="catalytic activity">
    <reaction evidence="8">
        <text>a ubiquinone + n Na(+)(in) + NADH + H(+) = a ubiquinol + n Na(+)(out) + NAD(+)</text>
        <dbReference type="Rhea" id="RHEA:47748"/>
        <dbReference type="Rhea" id="RHEA-COMP:9565"/>
        <dbReference type="Rhea" id="RHEA-COMP:9566"/>
        <dbReference type="ChEBI" id="CHEBI:15378"/>
        <dbReference type="ChEBI" id="CHEBI:16389"/>
        <dbReference type="ChEBI" id="CHEBI:17976"/>
        <dbReference type="ChEBI" id="CHEBI:29101"/>
        <dbReference type="ChEBI" id="CHEBI:57540"/>
        <dbReference type="ChEBI" id="CHEBI:57945"/>
        <dbReference type="EC" id="7.2.1.1"/>
    </reaction>
</comment>
<gene>
    <name evidence="8" type="primary">nqrA</name>
    <name evidence="12" type="ORF">BD36_00015</name>
</gene>
<feature type="domain" description="Na(+)-translocating NADH-quinone reductase subunit A C-terminal" evidence="10">
    <location>
        <begin position="269"/>
        <end position="320"/>
    </location>
</feature>
<evidence type="ECO:0000256" key="1">
    <source>
        <dbReference type="ARBA" id="ARBA00022448"/>
    </source>
</evidence>
<dbReference type="STRING" id="83560.NC80_00010"/>
<dbReference type="Pfam" id="PF05896">
    <property type="entry name" value="NQRA_N"/>
    <property type="match status" value="1"/>
</dbReference>
<dbReference type="InterPro" id="IPR056147">
    <property type="entry name" value="NQRA_N"/>
</dbReference>
<dbReference type="InterPro" id="IPR056148">
    <property type="entry name" value="NQRA_2nd"/>
</dbReference>
<dbReference type="KEGG" id="cmx:DNC_00010"/>
<feature type="domain" description="NqrA N-terminal barrel-sandwich hybrid" evidence="9">
    <location>
        <begin position="3"/>
        <end position="96"/>
    </location>
</feature>
<dbReference type="AlphaFoldDB" id="A0A069ZQU7"/>
<dbReference type="SMR" id="A0A069ZQU7"/>
<dbReference type="GO" id="GO:0016655">
    <property type="term" value="F:oxidoreductase activity, acting on NAD(P)H, quinone or similar compound as acceptor"/>
    <property type="evidence" value="ECO:0007669"/>
    <property type="project" value="UniProtKB-UniRule"/>
</dbReference>
<keyword evidence="6 8" id="KW-0830">Ubiquinone</keyword>
<dbReference type="InterPro" id="IPR008703">
    <property type="entry name" value="NqrA"/>
</dbReference>
<accession>A0A069ZQU7</accession>
<evidence type="ECO:0000256" key="6">
    <source>
        <dbReference type="ARBA" id="ARBA00023075"/>
    </source>
</evidence>
<organism evidence="12 13">
    <name type="scientific">Chlamydia muridarum</name>
    <dbReference type="NCBI Taxonomy" id="83560"/>
    <lineage>
        <taxon>Bacteria</taxon>
        <taxon>Pseudomonadati</taxon>
        <taxon>Chlamydiota</taxon>
        <taxon>Chlamydiia</taxon>
        <taxon>Chlamydiales</taxon>
        <taxon>Chlamydiaceae</taxon>
        <taxon>Chlamydia/Chlamydophila group</taxon>
        <taxon>Chlamydia</taxon>
    </lineage>
</organism>
<evidence type="ECO:0000256" key="2">
    <source>
        <dbReference type="ARBA" id="ARBA00022967"/>
    </source>
</evidence>
<dbReference type="Proteomes" id="UP000260363">
    <property type="component" value="Chromosome"/>
</dbReference>
<sequence length="465" mass="51589">MKIIVSRGLDLSLKGAPKESGFCGKVDPAFVSVDLRPFAPLPLGVKVSPGDQITAGSPLAEYKSFPGVFITSSVDGEVIEIRRGSKRALLDIVIKKKPGVSQTKFSYDLHALSQKELLEVFKKEGLFTLFKQRPFNIPALPTQSPRDVFINLADNRPFTPSVEKHLSLFSSKEDGYYIFVVGVQAIAKLFGLKPHIVSTDRLSLPTQDLISVAHLHTIAGPYPSGSPSTHIHHIARIRNDRDIVFTISFQEVLSIGHLFLKGFFLGQQVVALAGSALPPSQRKYLITAKGASFKDLLPQEIFSSNDVSLISGDPLTGRLCNKEENPCLGMRDHTITILPNPKTREMFSFLRLGWNKLTVTRTYLSGFFKRKRVFMDMNTNLHGEKRPIIDSEIYEKVSAIAVPVAPLIKALETQNFEEACRLGLLEVSPEDFALPTFIDPSKTEMFAIVKEALIRYAKENVLTPL</sequence>
<keyword evidence="3 8" id="KW-0520">NAD</keyword>
<evidence type="ECO:0000256" key="3">
    <source>
        <dbReference type="ARBA" id="ARBA00023027"/>
    </source>
</evidence>
<dbReference type="PATRIC" id="fig|243161.6.peg.12"/>
<evidence type="ECO:0000259" key="11">
    <source>
        <dbReference type="Pfam" id="PF24836"/>
    </source>
</evidence>
<evidence type="ECO:0000313" key="13">
    <source>
        <dbReference type="Proteomes" id="UP000260363"/>
    </source>
</evidence>
<keyword evidence="7 8" id="KW-0739">Sodium transport</keyword>
<dbReference type="OMA" id="VGMKPTM"/>
<keyword evidence="2 8" id="KW-1278">Translocase</keyword>
<evidence type="ECO:0000259" key="10">
    <source>
        <dbReference type="Pfam" id="PF11973"/>
    </source>
</evidence>
<dbReference type="HAMAP" id="MF_00425">
    <property type="entry name" value="NqrA"/>
    <property type="match status" value="1"/>
</dbReference>
<comment type="function">
    <text evidence="8">NQR complex catalyzes the reduction of ubiquinone-1 to ubiquinol by two successive reactions, coupled with the transport of Na(+) ions from the cytoplasm to the periplasm. NqrA to NqrE are probably involved in the second step, the conversion of ubisemiquinone to ubiquinol.</text>
</comment>
<keyword evidence="4 8" id="KW-0915">Sodium</keyword>
<comment type="subunit">
    <text evidence="8">Composed of six subunits; NqrA, NqrB, NqrC, NqrD, NqrE and NqrF.</text>
</comment>
<feature type="domain" description="NqrA second alpha/beta" evidence="11">
    <location>
        <begin position="113"/>
        <end position="263"/>
    </location>
</feature>
<dbReference type="NCBIfam" id="NF003758">
    <property type="entry name" value="PRK05352.1-1"/>
    <property type="match status" value="1"/>
</dbReference>
<dbReference type="KEGG" id="cmg:NC81_00010"/>
<dbReference type="EC" id="7.2.1.1" evidence="8"/>
<dbReference type="GeneID" id="1245525"/>
<evidence type="ECO:0000259" key="9">
    <source>
        <dbReference type="Pfam" id="PF05896"/>
    </source>
</evidence>
<evidence type="ECO:0000313" key="12">
    <source>
        <dbReference type="EMBL" id="AJR10108.1"/>
    </source>
</evidence>
<name>A0A069ZQU7_CHLMR</name>
<dbReference type="PANTHER" id="PTHR37839:SF1">
    <property type="entry name" value="NA(+)-TRANSLOCATING NADH-QUINONE REDUCTASE SUBUNIT A"/>
    <property type="match status" value="1"/>
</dbReference>
<dbReference type="Pfam" id="PF24836">
    <property type="entry name" value="NQRA_2nd"/>
    <property type="match status" value="1"/>
</dbReference>
<dbReference type="KEGG" id="cmm:NC80_00010"/>
<proteinExistence type="inferred from homology"/>
<evidence type="ECO:0000256" key="7">
    <source>
        <dbReference type="ARBA" id="ARBA00023201"/>
    </source>
</evidence>
<keyword evidence="1 8" id="KW-0813">Transport</keyword>